<reference evidence="1 2" key="1">
    <citation type="submission" date="2021-05" db="EMBL/GenBank/DDBJ databases">
        <title>The draft genome of Geobacter chapellei DSM 13688.</title>
        <authorList>
            <person name="Xu Z."/>
            <person name="Masuda Y."/>
            <person name="Itoh H."/>
            <person name="Senoo K."/>
        </authorList>
    </citation>
    <scope>NUCLEOTIDE SEQUENCE [LARGE SCALE GENOMIC DNA]</scope>
    <source>
        <strain evidence="1 2">DSM 13688</strain>
    </source>
</reference>
<proteinExistence type="predicted"/>
<dbReference type="EMBL" id="JAHDYS010000008">
    <property type="protein sequence ID" value="MBT1072094.1"/>
    <property type="molecule type" value="Genomic_DNA"/>
</dbReference>
<dbReference type="RefSeq" id="WP_214298630.1">
    <property type="nucleotide sequence ID" value="NZ_JAHDYS010000008.1"/>
</dbReference>
<gene>
    <name evidence="1" type="ORF">KJB30_09890</name>
</gene>
<dbReference type="Proteomes" id="UP000784128">
    <property type="component" value="Unassembled WGS sequence"/>
</dbReference>
<comment type="caution">
    <text evidence="1">The sequence shown here is derived from an EMBL/GenBank/DDBJ whole genome shotgun (WGS) entry which is preliminary data.</text>
</comment>
<protein>
    <submittedName>
        <fullName evidence="1">Uncharacterized protein</fullName>
    </submittedName>
</protein>
<sequence length="75" mass="8576">MSTTPEPSNTADVKERGISDMEHDELKRIVRLVIQEELPGIVDAVITKLEELKKVKEANYWASLSKEEYERLMGS</sequence>
<accession>A0ABS5U8X1</accession>
<evidence type="ECO:0000313" key="1">
    <source>
        <dbReference type="EMBL" id="MBT1072094.1"/>
    </source>
</evidence>
<name>A0ABS5U8X1_9BACT</name>
<keyword evidence="2" id="KW-1185">Reference proteome</keyword>
<organism evidence="1 2">
    <name type="scientific">Pelotalea chapellei</name>
    <dbReference type="NCBI Taxonomy" id="44671"/>
    <lineage>
        <taxon>Bacteria</taxon>
        <taxon>Pseudomonadati</taxon>
        <taxon>Thermodesulfobacteriota</taxon>
        <taxon>Desulfuromonadia</taxon>
        <taxon>Geobacterales</taxon>
        <taxon>Geobacteraceae</taxon>
        <taxon>Pelotalea</taxon>
    </lineage>
</organism>
<evidence type="ECO:0000313" key="2">
    <source>
        <dbReference type="Proteomes" id="UP000784128"/>
    </source>
</evidence>